<dbReference type="GO" id="GO:0031640">
    <property type="term" value="P:killing of cells of another organism"/>
    <property type="evidence" value="ECO:0007669"/>
    <property type="project" value="InterPro"/>
</dbReference>
<protein>
    <recommendedName>
        <fullName evidence="2">Channel forming colicins domain-containing protein</fullName>
    </recommendedName>
</protein>
<dbReference type="InterPro" id="IPR000293">
    <property type="entry name" value="Channel_colicin_C"/>
</dbReference>
<dbReference type="Proteomes" id="UP000826661">
    <property type="component" value="Chromosome VI"/>
</dbReference>
<accession>A0A8G0LMG4</accession>
<reference evidence="3 4" key="1">
    <citation type="journal article" date="2021" name="BMC Genomics">
        <title>Telomere-to-telomere genome assembly of asparaginase-producing Trichoderma simmonsii.</title>
        <authorList>
            <person name="Chung D."/>
            <person name="Kwon Y.M."/>
            <person name="Yang Y."/>
        </authorList>
    </citation>
    <scope>NUCLEOTIDE SEQUENCE [LARGE SCALE GENOMIC DNA]</scope>
    <source>
        <strain evidence="3 4">GH-Sj1</strain>
    </source>
</reference>
<dbReference type="PROSITE" id="PS00276">
    <property type="entry name" value="CHANNEL_COLICIN"/>
    <property type="match status" value="1"/>
</dbReference>
<feature type="region of interest" description="Disordered" evidence="1">
    <location>
        <begin position="296"/>
        <end position="324"/>
    </location>
</feature>
<dbReference type="GO" id="GO:0140911">
    <property type="term" value="F:pore-forming activity"/>
    <property type="evidence" value="ECO:0007669"/>
    <property type="project" value="InterPro"/>
</dbReference>
<feature type="region of interest" description="Disordered" evidence="1">
    <location>
        <begin position="1370"/>
        <end position="1393"/>
    </location>
</feature>
<proteinExistence type="predicted"/>
<evidence type="ECO:0000313" key="3">
    <source>
        <dbReference type="EMBL" id="QYT03555.1"/>
    </source>
</evidence>
<sequence length="1478" mass="163984">MSKDSPCVLVPLKADAFVLNEDCCNQDEFKIAPLVQPNYAFLRLQNHLLESDILDHVDLHAAKPPASNQRIYDIGSGQLRRNRLGVYVHWVLPPFYRVGTGAMTDAYKKEIPRAGEHGEGPKLQGSSTDPSVPSYRPVPNRWLVTRRIAPGYQPSNAKIPEYESWIVQSDAMRKLSTDKTLKSVDLEVDVSPFVDPNLVKEDGTLLRDVINSQGEIFVGKKIPLEEYDLRTANDEPAVDLHVMTSTNPLLADYQPHNPNIFSTLDNFAYKDGETVKYLESAQADYSIIGWHSKETADPLRDTTQPARNKPSEGGAASPKKTSKSVEERLKACGMALKGFDVEKNKLEDPGKPKWWADAASFLADTDDTGTTICHSTMYGVNYGPKLPKTVEARQVSPRDKDALFAVGTSELDALVAYFATEAAAMASDSEVARDLRRLMSLLGENGDGDIDGIQKYSDEAYKRSFRKVDSGTMWTWQAESKPGAAPKGPSSDEITALHELNQAQKMADNLAREENDLRWQIFAVWWTWISSTAVSEHKDHYKTQLTELVKRLAAIRSDFDKEKPNIKADLNDIVKGLVKDDLHTKSGAESYYQRRDPTLLFSKVGHGWEADFSDTVQVRRPEQTVTVDTKDADAVKASEQLKKLVTGDKVLPMAAQNGVKALLEEFRALSPKTADAQRSPTVKESQVMPHFADTDRDQWKETQPWRPLFIEWEILYYEVPFEKWRCAEYPKANKYGASVVEYVVDEDISRIFDQKASGGQPSKNVLRIAGRNYLQPQAAATFKTLIGPVFDNTSADVLLKEFGVTKGDKQHMIDLVNGMEFVSAPLTALTSSLLTMRGGSHLTPLISRPQSTPVALPDATTLFEPICPEGIAALDVLQLIGSAGGATPYASSVAMTPDHYPLRQLQHGQFQFIKLNIVDKFGQAVHLVDPKPPRNGEFYTVCPIVSDSLAPRPVGSTPGNVGGGGTARPNIPLRLPVKDANPFVSLPPAINQPCRINASFVKKVQQAESEGGGWAWRRCSDWENPVWGWVVVNYADSGIQFFLENGRFYREIRFGTQHGTSLSHKFLPFEPPRDERTGKIVTHKQAQLDFLIEKLSDPTYLLAFWDMINTSFDSASFQHAPTSYSNFTSAIIGKPLALVNAGWSLELANQPRRNWTTSDVLNPQLKPPRTLLKPEVAGPWAERQWPPPTAEEVLKKHVTETDKHGYAFPVKIGDASRRYDGLVAYFQPKEQLNGTNDDLDLSTIFTFPQFISPAHEPGPRTKISPETYPRHTPYWFAPQARGEAASRHDDKLRVLGMLIDPFLPVHAFSAILPTRSLKLPPWSLEQALKKMTAFWHAGPLVVAHDVEPFSLKRILNDDYIAALDDYAKGDKVPSPSPSVTPPEGEKDRPPLKDTLPTVQFPLAAPTAAANGADAKFLYLQPYMVPVDDKSPQGATTTRYNPFRIDSQAAAGADAHEAKLAPGPLTALEGYIQIAKPLG</sequence>
<feature type="region of interest" description="Disordered" evidence="1">
    <location>
        <begin position="113"/>
        <end position="135"/>
    </location>
</feature>
<dbReference type="GO" id="GO:0050829">
    <property type="term" value="P:defense response to Gram-negative bacterium"/>
    <property type="evidence" value="ECO:0007669"/>
    <property type="project" value="InterPro"/>
</dbReference>
<dbReference type="GO" id="GO:0016020">
    <property type="term" value="C:membrane"/>
    <property type="evidence" value="ECO:0007669"/>
    <property type="project" value="InterPro"/>
</dbReference>
<organism evidence="3 4">
    <name type="scientific">Trichoderma simmonsii</name>
    <dbReference type="NCBI Taxonomy" id="1491479"/>
    <lineage>
        <taxon>Eukaryota</taxon>
        <taxon>Fungi</taxon>
        <taxon>Dikarya</taxon>
        <taxon>Ascomycota</taxon>
        <taxon>Pezizomycotina</taxon>
        <taxon>Sordariomycetes</taxon>
        <taxon>Hypocreomycetidae</taxon>
        <taxon>Hypocreales</taxon>
        <taxon>Hypocreaceae</taxon>
        <taxon>Trichoderma</taxon>
    </lineage>
</organism>
<keyword evidence="4" id="KW-1185">Reference proteome</keyword>
<evidence type="ECO:0000256" key="1">
    <source>
        <dbReference type="SAM" id="MobiDB-lite"/>
    </source>
</evidence>
<evidence type="ECO:0000259" key="2">
    <source>
        <dbReference type="PROSITE" id="PS00276"/>
    </source>
</evidence>
<name>A0A8G0LMG4_9HYPO</name>
<evidence type="ECO:0000313" key="4">
    <source>
        <dbReference type="Proteomes" id="UP000826661"/>
    </source>
</evidence>
<dbReference type="EMBL" id="CP075869">
    <property type="protein sequence ID" value="QYT03555.1"/>
    <property type="molecule type" value="Genomic_DNA"/>
</dbReference>
<feature type="domain" description="Channel forming colicins" evidence="2">
    <location>
        <begin position="702"/>
        <end position="713"/>
    </location>
</feature>
<gene>
    <name evidence="3" type="ORF">H0G86_010504</name>
</gene>